<dbReference type="Pfam" id="PF00069">
    <property type="entry name" value="Pkinase"/>
    <property type="match status" value="1"/>
</dbReference>
<reference evidence="6" key="1">
    <citation type="submission" date="2020-12" db="EMBL/GenBank/DDBJ databases">
        <title>Metabolic potential, ecology and presence of endohyphal bacteria is reflected in genomic diversity of Mucoromycotina.</title>
        <authorList>
            <person name="Muszewska A."/>
            <person name="Okrasinska A."/>
            <person name="Steczkiewicz K."/>
            <person name="Drgas O."/>
            <person name="Orlowska M."/>
            <person name="Perlinska-Lenart U."/>
            <person name="Aleksandrzak-Piekarczyk T."/>
            <person name="Szatraj K."/>
            <person name="Zielenkiewicz U."/>
            <person name="Pilsyk S."/>
            <person name="Malc E."/>
            <person name="Mieczkowski P."/>
            <person name="Kruszewska J.S."/>
            <person name="Biernat P."/>
            <person name="Pawlowska J."/>
        </authorList>
    </citation>
    <scope>NUCLEOTIDE SEQUENCE</scope>
    <source>
        <strain evidence="6">WA0000017839</strain>
    </source>
</reference>
<feature type="domain" description="Protein kinase" evidence="5">
    <location>
        <begin position="80"/>
        <end position="334"/>
    </location>
</feature>
<dbReference type="SMART" id="SM00220">
    <property type="entry name" value="S_TKc"/>
    <property type="match status" value="1"/>
</dbReference>
<feature type="binding site" evidence="3">
    <location>
        <position position="109"/>
    </location>
    <ligand>
        <name>ATP</name>
        <dbReference type="ChEBI" id="CHEBI:30616"/>
    </ligand>
</feature>
<evidence type="ECO:0000313" key="6">
    <source>
        <dbReference type="EMBL" id="KAG2200363.1"/>
    </source>
</evidence>
<dbReference type="InterPro" id="IPR000719">
    <property type="entry name" value="Prot_kinase_dom"/>
</dbReference>
<dbReference type="GO" id="GO:0000226">
    <property type="term" value="P:microtubule cytoskeleton organization"/>
    <property type="evidence" value="ECO:0007669"/>
    <property type="project" value="TreeGrafter"/>
</dbReference>
<dbReference type="PROSITE" id="PS00107">
    <property type="entry name" value="PROTEIN_KINASE_ATP"/>
    <property type="match status" value="1"/>
</dbReference>
<dbReference type="GO" id="GO:0035556">
    <property type="term" value="P:intracellular signal transduction"/>
    <property type="evidence" value="ECO:0007669"/>
    <property type="project" value="TreeGrafter"/>
</dbReference>
<comment type="caution">
    <text evidence="6">The sequence shown here is derived from an EMBL/GenBank/DDBJ whole genome shotgun (WGS) entry which is preliminary data.</text>
</comment>
<dbReference type="Gene3D" id="1.10.510.10">
    <property type="entry name" value="Transferase(Phosphotransferase) domain 1"/>
    <property type="match status" value="1"/>
</dbReference>
<dbReference type="SUPFAM" id="SSF56112">
    <property type="entry name" value="Protein kinase-like (PK-like)"/>
    <property type="match status" value="1"/>
</dbReference>
<dbReference type="OrthoDB" id="4062651at2759"/>
<dbReference type="InterPro" id="IPR011009">
    <property type="entry name" value="Kinase-like_dom_sf"/>
</dbReference>
<dbReference type="PROSITE" id="PS00108">
    <property type="entry name" value="PROTEIN_KINASE_ST"/>
    <property type="match status" value="1"/>
</dbReference>
<evidence type="ECO:0000259" key="5">
    <source>
        <dbReference type="PROSITE" id="PS50011"/>
    </source>
</evidence>
<organism evidence="6 7">
    <name type="scientific">Mucor saturninus</name>
    <dbReference type="NCBI Taxonomy" id="64648"/>
    <lineage>
        <taxon>Eukaryota</taxon>
        <taxon>Fungi</taxon>
        <taxon>Fungi incertae sedis</taxon>
        <taxon>Mucoromycota</taxon>
        <taxon>Mucoromycotina</taxon>
        <taxon>Mucoromycetes</taxon>
        <taxon>Mucorales</taxon>
        <taxon>Mucorineae</taxon>
        <taxon>Mucoraceae</taxon>
        <taxon>Mucor</taxon>
    </lineage>
</organism>
<keyword evidence="1 3" id="KW-0547">Nucleotide-binding</keyword>
<dbReference type="FunFam" id="1.10.510.10:FF:000571">
    <property type="entry name" value="Maternal embryonic leucine zipper kinase"/>
    <property type="match status" value="1"/>
</dbReference>
<dbReference type="InterPro" id="IPR008271">
    <property type="entry name" value="Ser/Thr_kinase_AS"/>
</dbReference>
<gene>
    <name evidence="6" type="ORF">INT47_002277</name>
</gene>
<accession>A0A8H7V1Y8</accession>
<name>A0A8H7V1Y8_9FUNG</name>
<sequence length="337" mass="38622">MTQDNKLGNSLNNDHDIFKKLNFPHLKKRAISVAMASPTTTITKKKEKKKKLLGSPAASFLAGYMNDLIQDTQVVGMEDYKILDLIGFGGFSIVHKVSHLRTHQSLAVKIIHHALMNRLEKLRLGRELSIWKSLHHPRILQLVKIVQTDTHTYLLCDYCSRGTLFKLLHSQVRFSEAKAKKIFKQICQGVYYLHVDCQVSHRDLKLENILINDQGHVKLCDFGFAVLLDNMQQWDELMGGSLPYISPEHILSSPYSYPKEADIWALGVILFALVTGYLPFDDAYEPRLQQKILQADYTIPSSLSLPLTHLIRHCLNYQVNERFTIDQVLNSTWLKNV</sequence>
<dbReference type="PANTHER" id="PTHR24346">
    <property type="entry name" value="MAP/MICROTUBULE AFFINITY-REGULATING KINASE"/>
    <property type="match status" value="1"/>
</dbReference>
<protein>
    <recommendedName>
        <fullName evidence="5">Protein kinase domain-containing protein</fullName>
    </recommendedName>
</protein>
<dbReference type="PROSITE" id="PS50011">
    <property type="entry name" value="PROTEIN_KINASE_DOM"/>
    <property type="match status" value="1"/>
</dbReference>
<dbReference type="GO" id="GO:0005737">
    <property type="term" value="C:cytoplasm"/>
    <property type="evidence" value="ECO:0007669"/>
    <property type="project" value="TreeGrafter"/>
</dbReference>
<dbReference type="Proteomes" id="UP000603453">
    <property type="component" value="Unassembled WGS sequence"/>
</dbReference>
<comment type="similarity">
    <text evidence="4">Belongs to the protein kinase superfamily.</text>
</comment>
<keyword evidence="7" id="KW-1185">Reference proteome</keyword>
<dbReference type="GO" id="GO:0004674">
    <property type="term" value="F:protein serine/threonine kinase activity"/>
    <property type="evidence" value="ECO:0007669"/>
    <property type="project" value="UniProtKB-KW"/>
</dbReference>
<evidence type="ECO:0000256" key="4">
    <source>
        <dbReference type="RuleBase" id="RU000304"/>
    </source>
</evidence>
<dbReference type="EMBL" id="JAEPRD010000084">
    <property type="protein sequence ID" value="KAG2200363.1"/>
    <property type="molecule type" value="Genomic_DNA"/>
</dbReference>
<dbReference type="GO" id="GO:0005524">
    <property type="term" value="F:ATP binding"/>
    <property type="evidence" value="ECO:0007669"/>
    <property type="project" value="UniProtKB-UniRule"/>
</dbReference>
<evidence type="ECO:0000313" key="7">
    <source>
        <dbReference type="Proteomes" id="UP000603453"/>
    </source>
</evidence>
<keyword evidence="4" id="KW-0418">Kinase</keyword>
<keyword evidence="4" id="KW-0808">Transferase</keyword>
<keyword evidence="2 3" id="KW-0067">ATP-binding</keyword>
<dbReference type="PANTHER" id="PTHR24346:SF76">
    <property type="entry name" value="NON-SPECIFIC SERINE_THREONINE PROTEIN KINASE"/>
    <property type="match status" value="1"/>
</dbReference>
<keyword evidence="4" id="KW-0723">Serine/threonine-protein kinase</keyword>
<evidence type="ECO:0000256" key="3">
    <source>
        <dbReference type="PROSITE-ProRule" id="PRU10141"/>
    </source>
</evidence>
<dbReference type="InterPro" id="IPR017441">
    <property type="entry name" value="Protein_kinase_ATP_BS"/>
</dbReference>
<evidence type="ECO:0000256" key="2">
    <source>
        <dbReference type="ARBA" id="ARBA00022840"/>
    </source>
</evidence>
<evidence type="ECO:0000256" key="1">
    <source>
        <dbReference type="ARBA" id="ARBA00022741"/>
    </source>
</evidence>
<dbReference type="AlphaFoldDB" id="A0A8H7V1Y8"/>
<proteinExistence type="inferred from homology"/>